<dbReference type="PATRIC" id="fig|1086011.3.peg.3106"/>
<dbReference type="Pfam" id="PF02482">
    <property type="entry name" value="Ribosomal_S30AE"/>
    <property type="match status" value="1"/>
</dbReference>
<dbReference type="AlphaFoldDB" id="H7FVH1"/>
<accession>H7FVH1</accession>
<sequence length="99" mass="11230">MEITTQFVQAEPNATADNLVFGKLENLAKHYNWIIRANVIFKEEKKSDGKGKICDVILSCPGPQIFASSNEQTFEIAVAETIRDLEVQLKKRKSEMKPF</sequence>
<organism evidence="1 2">
    <name type="scientific">Flavobacterium frigoris (strain PS1)</name>
    <dbReference type="NCBI Taxonomy" id="1086011"/>
    <lineage>
        <taxon>Bacteria</taxon>
        <taxon>Pseudomonadati</taxon>
        <taxon>Bacteroidota</taxon>
        <taxon>Flavobacteriia</taxon>
        <taxon>Flavobacteriales</taxon>
        <taxon>Flavobacteriaceae</taxon>
        <taxon>Flavobacterium</taxon>
    </lineage>
</organism>
<reference evidence="1 2" key="1">
    <citation type="journal article" date="2014" name="Acta Crystallogr. D">
        <title>Structure-based characterization and antifreeze properties of a hyperactive ice-binding protein from the Antarctic bacterium Flavobacterium frigoris PS1.</title>
        <authorList>
            <person name="Do H."/>
            <person name="Kim S.J."/>
            <person name="Kim H.J."/>
            <person name="Lee J.H."/>
        </authorList>
    </citation>
    <scope>NUCLEOTIDE SEQUENCE [LARGE SCALE GENOMIC DNA]</scope>
    <source>
        <strain evidence="1 2">PS1</strain>
    </source>
</reference>
<dbReference type="RefSeq" id="WP_007139346.1">
    <property type="nucleotide sequence ID" value="NZ_AHKF01000024.1"/>
</dbReference>
<evidence type="ECO:0000313" key="1">
    <source>
        <dbReference type="EMBL" id="EIA07504.1"/>
    </source>
</evidence>
<evidence type="ECO:0008006" key="3">
    <source>
        <dbReference type="Google" id="ProtNLM"/>
    </source>
</evidence>
<dbReference type="Gene3D" id="3.30.160.100">
    <property type="entry name" value="Ribosome hibernation promotion factor-like"/>
    <property type="match status" value="1"/>
</dbReference>
<comment type="caution">
    <text evidence="1">The sequence shown here is derived from an EMBL/GenBank/DDBJ whole genome shotgun (WGS) entry which is preliminary data.</text>
</comment>
<dbReference type="SUPFAM" id="SSF69754">
    <property type="entry name" value="Ribosome binding protein Y (YfiA homologue)"/>
    <property type="match status" value="1"/>
</dbReference>
<dbReference type="InterPro" id="IPR036567">
    <property type="entry name" value="RHF-like"/>
</dbReference>
<dbReference type="EMBL" id="AHKF01000024">
    <property type="protein sequence ID" value="EIA07504.1"/>
    <property type="molecule type" value="Genomic_DNA"/>
</dbReference>
<name>H7FVH1_FLAFP</name>
<protein>
    <recommendedName>
        <fullName evidence="3">Sigma-54 modulation protein</fullName>
    </recommendedName>
</protein>
<evidence type="ECO:0000313" key="2">
    <source>
        <dbReference type="Proteomes" id="UP000005566"/>
    </source>
</evidence>
<proteinExistence type="predicted"/>
<dbReference type="OrthoDB" id="9808702at2"/>
<keyword evidence="2" id="KW-1185">Reference proteome</keyword>
<dbReference type="eggNOG" id="COG1544">
    <property type="taxonomic scope" value="Bacteria"/>
</dbReference>
<gene>
    <name evidence="1" type="ORF">HJ01_03169</name>
</gene>
<dbReference type="Proteomes" id="UP000005566">
    <property type="component" value="Unassembled WGS sequence"/>
</dbReference>
<dbReference type="STRING" id="1086011.HJ01_03169"/>
<dbReference type="InterPro" id="IPR003489">
    <property type="entry name" value="RHF/RaiA"/>
</dbReference>